<dbReference type="InterPro" id="IPR018520">
    <property type="entry name" value="UPP_synth-like_CS"/>
</dbReference>
<protein>
    <recommendedName>
        <fullName evidence="2">Isoprenyl transferase</fullName>
        <ecNumber evidence="2">2.5.1.-</ecNumber>
    </recommendedName>
</protein>
<feature type="binding site" evidence="2">
    <location>
        <begin position="195"/>
        <end position="197"/>
    </location>
    <ligand>
        <name>substrate</name>
    </ligand>
</feature>
<evidence type="ECO:0000313" key="3">
    <source>
        <dbReference type="EMBL" id="QDH13883.1"/>
    </source>
</evidence>
<feature type="binding site" evidence="2">
    <location>
        <position position="70"/>
    </location>
    <ligand>
        <name>substrate</name>
    </ligand>
</feature>
<feature type="binding site" evidence="2">
    <location>
        <position position="26"/>
    </location>
    <ligand>
        <name>substrate</name>
    </ligand>
</feature>
<organism evidence="3 4">
    <name type="scientific">Formicincola oecophyllae</name>
    <dbReference type="NCBI Taxonomy" id="2558361"/>
    <lineage>
        <taxon>Bacteria</taxon>
        <taxon>Pseudomonadati</taxon>
        <taxon>Pseudomonadota</taxon>
        <taxon>Alphaproteobacteria</taxon>
        <taxon>Acetobacterales</taxon>
        <taxon>Acetobacteraceae</taxon>
        <taxon>Formicincola</taxon>
    </lineage>
</organism>
<name>A0A4Y6U8U4_9PROT</name>
<dbReference type="KEGG" id="swf:E3E12_06440"/>
<feature type="binding site" evidence="2">
    <location>
        <begin position="66"/>
        <end position="68"/>
    </location>
    <ligand>
        <name>substrate</name>
    </ligand>
</feature>
<comment type="subunit">
    <text evidence="2">Homodimer.</text>
</comment>
<reference evidence="3 4" key="1">
    <citation type="submission" date="2019-03" db="EMBL/GenBank/DDBJ databases">
        <title>The complete genome sequence of Swingsia_sp. F3b2 LMG30590(T).</title>
        <authorList>
            <person name="Chua K.-O."/>
            <person name="Chan K.-G."/>
            <person name="See-Too W.-S."/>
        </authorList>
    </citation>
    <scope>NUCLEOTIDE SEQUENCE [LARGE SCALE GENOMIC DNA]</scope>
    <source>
        <strain evidence="3 4">F3b2</strain>
    </source>
</reference>
<dbReference type="GO" id="GO:0000287">
    <property type="term" value="F:magnesium ion binding"/>
    <property type="evidence" value="ECO:0007669"/>
    <property type="project" value="UniProtKB-UniRule"/>
</dbReference>
<dbReference type="Proteomes" id="UP000318709">
    <property type="component" value="Chromosome"/>
</dbReference>
<evidence type="ECO:0000313" key="4">
    <source>
        <dbReference type="Proteomes" id="UP000318709"/>
    </source>
</evidence>
<dbReference type="RefSeq" id="WP_141443592.1">
    <property type="nucleotide sequence ID" value="NZ_CP038231.1"/>
</dbReference>
<dbReference type="HAMAP" id="MF_01139">
    <property type="entry name" value="ISPT"/>
    <property type="match status" value="1"/>
</dbReference>
<keyword evidence="1 2" id="KW-0808">Transferase</keyword>
<feature type="binding site" evidence="2">
    <location>
        <begin position="22"/>
        <end position="25"/>
    </location>
    <ligand>
        <name>substrate</name>
    </ligand>
</feature>
<comment type="similarity">
    <text evidence="2">Belongs to the UPP synthase family.</text>
</comment>
<keyword evidence="2" id="KW-0460">Magnesium</keyword>
<feature type="binding site" evidence="2">
    <location>
        <position position="72"/>
    </location>
    <ligand>
        <name>substrate</name>
    </ligand>
</feature>
<comment type="caution">
    <text evidence="2">Lacks conserved residue(s) required for the propagation of feature annotation.</text>
</comment>
<dbReference type="FunFam" id="3.40.1180.10:FF:000001">
    <property type="entry name" value="(2E,6E)-farnesyl-diphosphate-specific ditrans,polycis-undecaprenyl-diphosphate synthase"/>
    <property type="match status" value="1"/>
</dbReference>
<dbReference type="AlphaFoldDB" id="A0A4Y6U8U4"/>
<dbReference type="EC" id="2.5.1.-" evidence="2"/>
<gene>
    <name evidence="3" type="primary">uppS</name>
    <name evidence="3" type="ORF">E3E12_06440</name>
</gene>
<keyword evidence="2" id="KW-0479">Metal-binding</keyword>
<keyword evidence="4" id="KW-1185">Reference proteome</keyword>
<dbReference type="PANTHER" id="PTHR10291:SF0">
    <property type="entry name" value="DEHYDRODOLICHYL DIPHOSPHATE SYNTHASE 2"/>
    <property type="match status" value="1"/>
</dbReference>
<dbReference type="GO" id="GO:0005829">
    <property type="term" value="C:cytosol"/>
    <property type="evidence" value="ECO:0007669"/>
    <property type="project" value="TreeGrafter"/>
</dbReference>
<feature type="binding site" evidence="2">
    <location>
        <position position="38"/>
    </location>
    <ligand>
        <name>substrate</name>
    </ligand>
</feature>
<feature type="active site" evidence="2">
    <location>
        <position position="21"/>
    </location>
</feature>
<comment type="cofactor">
    <cofactor evidence="2">
        <name>Mg(2+)</name>
        <dbReference type="ChEBI" id="CHEBI:18420"/>
    </cofactor>
    <text evidence="2">Binds 2 magnesium ions per subunit.</text>
</comment>
<proteinExistence type="inferred from homology"/>
<feature type="binding site" evidence="2">
    <location>
        <position position="21"/>
    </location>
    <ligand>
        <name>Mg(2+)</name>
        <dbReference type="ChEBI" id="CHEBI:18420"/>
    </ligand>
</feature>
<dbReference type="InterPro" id="IPR001441">
    <property type="entry name" value="UPP_synth-like"/>
</dbReference>
<sequence>MGNGVGNPSGKKLRHVAVIMDGNARWACQNGQSVAEGHRQGAAAVQRCIAAAIKHDVPYLTLYAFSSENWRRAPEEVAALTALLSYYLSEKVGELVEQGVRLKVIGEPERFGGEIGATIAAAERRTALNNKLCLTLALSYGSRSEIANACRHLAQEVAAGRCAPASIDEGAVAASLQTAALPDPDIIVRTSGEKRLSNFLLWQAAYAELLFLDVLWPDFSEQDFEHVVHYFATRQRRFGGRPS</sequence>
<dbReference type="OrthoDB" id="4191603at2"/>
<dbReference type="PANTHER" id="PTHR10291">
    <property type="entry name" value="DEHYDRODOLICHYL DIPHOSPHATE SYNTHASE FAMILY MEMBER"/>
    <property type="match status" value="1"/>
</dbReference>
<dbReference type="EMBL" id="CP038231">
    <property type="protein sequence ID" value="QDH13883.1"/>
    <property type="molecule type" value="Genomic_DNA"/>
</dbReference>
<dbReference type="GO" id="GO:0008834">
    <property type="term" value="F:ditrans,polycis-undecaprenyl-diphosphate synthase [(2E,6E)-farnesyl-diphosphate specific] activity"/>
    <property type="evidence" value="ECO:0007669"/>
    <property type="project" value="TreeGrafter"/>
</dbReference>
<dbReference type="NCBIfam" id="TIGR00055">
    <property type="entry name" value="uppS"/>
    <property type="match status" value="1"/>
</dbReference>
<feature type="active site" description="Proton acceptor" evidence="2">
    <location>
        <position position="69"/>
    </location>
</feature>
<dbReference type="CDD" id="cd00475">
    <property type="entry name" value="Cis_IPPS"/>
    <property type="match status" value="1"/>
</dbReference>
<comment type="function">
    <text evidence="2">Catalyzes the condensation of isopentenyl diphosphate (IPP) with allylic pyrophosphates generating different type of terpenoids.</text>
</comment>
<dbReference type="SUPFAM" id="SSF64005">
    <property type="entry name" value="Undecaprenyl diphosphate synthase"/>
    <property type="match status" value="1"/>
</dbReference>
<evidence type="ECO:0000256" key="1">
    <source>
        <dbReference type="ARBA" id="ARBA00022679"/>
    </source>
</evidence>
<dbReference type="PROSITE" id="PS01066">
    <property type="entry name" value="UPP_SYNTHASE"/>
    <property type="match status" value="1"/>
</dbReference>
<feature type="binding site" evidence="2">
    <location>
        <position position="189"/>
    </location>
    <ligand>
        <name>substrate</name>
    </ligand>
</feature>
<feature type="binding site" evidence="2">
    <location>
        <position position="208"/>
    </location>
    <ligand>
        <name>Mg(2+)</name>
        <dbReference type="ChEBI" id="CHEBI:18420"/>
    </ligand>
</feature>
<dbReference type="GO" id="GO:0016094">
    <property type="term" value="P:polyprenol biosynthetic process"/>
    <property type="evidence" value="ECO:0007669"/>
    <property type="project" value="TreeGrafter"/>
</dbReference>
<dbReference type="InterPro" id="IPR036424">
    <property type="entry name" value="UPP_synth-like_sf"/>
</dbReference>
<dbReference type="Gene3D" id="3.40.1180.10">
    <property type="entry name" value="Decaprenyl diphosphate synthase-like"/>
    <property type="match status" value="1"/>
</dbReference>
<accession>A0A4Y6U8U4</accession>
<evidence type="ECO:0000256" key="2">
    <source>
        <dbReference type="HAMAP-Rule" id="MF_01139"/>
    </source>
</evidence>
<dbReference type="Pfam" id="PF01255">
    <property type="entry name" value="Prenyltransf"/>
    <property type="match status" value="1"/>
</dbReference>